<name>A0A450SQC4_9GAMM</name>
<dbReference type="AlphaFoldDB" id="A0A450SQC4"/>
<dbReference type="EMBL" id="CAADEY010000052">
    <property type="protein sequence ID" value="VFJ56145.1"/>
    <property type="molecule type" value="Genomic_DNA"/>
</dbReference>
<dbReference type="InterPro" id="IPR041682">
    <property type="entry name" value="AAA_14"/>
</dbReference>
<dbReference type="Pfam" id="PF13635">
    <property type="entry name" value="DUF4143"/>
    <property type="match status" value="1"/>
</dbReference>
<feature type="domain" description="DUF4143" evidence="2">
    <location>
        <begin position="209"/>
        <end position="367"/>
    </location>
</feature>
<feature type="domain" description="AAA" evidence="1">
    <location>
        <begin position="18"/>
        <end position="138"/>
    </location>
</feature>
<dbReference type="SUPFAM" id="SSF52540">
    <property type="entry name" value="P-loop containing nucleoside triphosphate hydrolases"/>
    <property type="match status" value="1"/>
</dbReference>
<dbReference type="PANTHER" id="PTHR43566">
    <property type="entry name" value="CONSERVED PROTEIN"/>
    <property type="match status" value="1"/>
</dbReference>
<dbReference type="InterPro" id="IPR027417">
    <property type="entry name" value="P-loop_NTPase"/>
</dbReference>
<sequence>MYTLRTLEAFIKKATDQFPVLLLTGPRQVGKTTLLLHLAQGEGTGKRTYVTLDDPRALSLAREDPALFLQRFPPPVLIDEIQYAPQLLPFIKMAVDKDRQPGLFWLTGSQQFHLMKGISESLAGRVGIIRLLGFSYRERMGRTAQYPPFLPVPEIIEARSQTDAPPSLAPLSLKEVYKIIWRGALPAVALHEETDRDLFYSSYVQTYLQRDVRDLARIGDLTAFLRFLRASAARSGQLLNLAGLARDADISPNTAKSWLSILEASGIVYLLAPYHTNVAKRFVKTPKLYFLDTGLCAWLTQWSSPETLEAGAASGAILETWILSELLKGWWHNGQEAPFWFYRDKDQKEIDLIIIRDGVVHPLEIKKTAAPGKDAVRHFRVLKKLGMPIGPGGVICLSDQSLPLTDTASSIPVGMI</sequence>
<dbReference type="InterPro" id="IPR025420">
    <property type="entry name" value="DUF4143"/>
</dbReference>
<dbReference type="PANTHER" id="PTHR43566:SF2">
    <property type="entry name" value="DUF4143 DOMAIN-CONTAINING PROTEIN"/>
    <property type="match status" value="1"/>
</dbReference>
<dbReference type="Pfam" id="PF13173">
    <property type="entry name" value="AAA_14"/>
    <property type="match status" value="1"/>
</dbReference>
<proteinExistence type="predicted"/>
<evidence type="ECO:0008006" key="4">
    <source>
        <dbReference type="Google" id="ProtNLM"/>
    </source>
</evidence>
<evidence type="ECO:0000313" key="3">
    <source>
        <dbReference type="EMBL" id="VFJ56145.1"/>
    </source>
</evidence>
<gene>
    <name evidence="3" type="ORF">BECKDK2373C_GA0170839_105221</name>
</gene>
<organism evidence="3">
    <name type="scientific">Candidatus Kentrum sp. DK</name>
    <dbReference type="NCBI Taxonomy" id="2126562"/>
    <lineage>
        <taxon>Bacteria</taxon>
        <taxon>Pseudomonadati</taxon>
        <taxon>Pseudomonadota</taxon>
        <taxon>Gammaproteobacteria</taxon>
        <taxon>Candidatus Kentrum</taxon>
    </lineage>
</organism>
<evidence type="ECO:0000259" key="2">
    <source>
        <dbReference type="Pfam" id="PF13635"/>
    </source>
</evidence>
<protein>
    <recommendedName>
        <fullName evidence="4">AAA+ ATPase domain-containing protein</fullName>
    </recommendedName>
</protein>
<accession>A0A450SQC4</accession>
<reference evidence="3" key="1">
    <citation type="submission" date="2019-02" db="EMBL/GenBank/DDBJ databases">
        <authorList>
            <person name="Gruber-Vodicka R. H."/>
            <person name="Seah K. B. B."/>
        </authorList>
    </citation>
    <scope>NUCLEOTIDE SEQUENCE</scope>
    <source>
        <strain evidence="3">BECK_DK161</strain>
    </source>
</reference>
<evidence type="ECO:0000259" key="1">
    <source>
        <dbReference type="Pfam" id="PF13173"/>
    </source>
</evidence>